<reference evidence="18 19" key="1">
    <citation type="journal article" date="2008" name="Nature">
        <title>The genome of the choanoflagellate Monosiga brevicollis and the origin of metazoans.</title>
        <authorList>
            <consortium name="JGI Sequencing"/>
            <person name="King N."/>
            <person name="Westbrook M.J."/>
            <person name="Young S.L."/>
            <person name="Kuo A."/>
            <person name="Abedin M."/>
            <person name="Chapman J."/>
            <person name="Fairclough S."/>
            <person name="Hellsten U."/>
            <person name="Isogai Y."/>
            <person name="Letunic I."/>
            <person name="Marr M."/>
            <person name="Pincus D."/>
            <person name="Putnam N."/>
            <person name="Rokas A."/>
            <person name="Wright K.J."/>
            <person name="Zuzow R."/>
            <person name="Dirks W."/>
            <person name="Good M."/>
            <person name="Goodstein D."/>
            <person name="Lemons D."/>
            <person name="Li W."/>
            <person name="Lyons J.B."/>
            <person name="Morris A."/>
            <person name="Nichols S."/>
            <person name="Richter D.J."/>
            <person name="Salamov A."/>
            <person name="Bork P."/>
            <person name="Lim W.A."/>
            <person name="Manning G."/>
            <person name="Miller W.T."/>
            <person name="McGinnis W."/>
            <person name="Shapiro H."/>
            <person name="Tjian R."/>
            <person name="Grigoriev I.V."/>
            <person name="Rokhsar D."/>
        </authorList>
    </citation>
    <scope>NUCLEOTIDE SEQUENCE [LARGE SCALE GENOMIC DNA]</scope>
    <source>
        <strain evidence="19">MX1 / ATCC 50154</strain>
    </source>
</reference>
<keyword evidence="7 16" id="KW-0663">Pyridoxal phosphate</keyword>
<dbReference type="GeneID" id="5890988"/>
<comment type="pathway">
    <text evidence="4">Sphingolipid metabolism.</text>
</comment>
<dbReference type="InterPro" id="IPR015422">
    <property type="entry name" value="PyrdxlP-dep_Trfase_small"/>
</dbReference>
<comment type="pathway">
    <text evidence="3">Lipid metabolism; sphingolipid metabolism.</text>
</comment>
<dbReference type="GO" id="GO:0008117">
    <property type="term" value="F:sphinganine-1-phosphate aldolase activity"/>
    <property type="evidence" value="ECO:0000318"/>
    <property type="project" value="GO_Central"/>
</dbReference>
<dbReference type="KEGG" id="mbr:MONBRDRAFT_32346"/>
<gene>
    <name evidence="18" type="ORF">MONBRDRAFT_32346</name>
</gene>
<evidence type="ECO:0000256" key="15">
    <source>
        <dbReference type="ARBA" id="ARBA00042568"/>
    </source>
</evidence>
<accession>A9UYY0</accession>
<dbReference type="FunFam" id="3.40.640.10:FF:000020">
    <property type="entry name" value="sphingosine-1-phosphate lyase 1"/>
    <property type="match status" value="1"/>
</dbReference>
<dbReference type="GO" id="GO:0005789">
    <property type="term" value="C:endoplasmic reticulum membrane"/>
    <property type="evidence" value="ECO:0007669"/>
    <property type="project" value="UniProtKB-SubCell"/>
</dbReference>
<dbReference type="PANTHER" id="PTHR42735">
    <property type="match status" value="1"/>
</dbReference>
<dbReference type="InterPro" id="IPR015424">
    <property type="entry name" value="PyrdxlP-dep_Trfase"/>
</dbReference>
<keyword evidence="8" id="KW-0746">Sphingolipid metabolism</keyword>
<keyword evidence="19" id="KW-1185">Reference proteome</keyword>
<proteinExistence type="inferred from homology"/>
<evidence type="ECO:0000256" key="17">
    <source>
        <dbReference type="RuleBase" id="RU000382"/>
    </source>
</evidence>
<dbReference type="Gene3D" id="3.40.640.10">
    <property type="entry name" value="Type I PLP-dependent aspartate aminotransferase-like (Major domain)"/>
    <property type="match status" value="1"/>
</dbReference>
<dbReference type="Proteomes" id="UP000001357">
    <property type="component" value="Unassembled WGS sequence"/>
</dbReference>
<evidence type="ECO:0000256" key="3">
    <source>
        <dbReference type="ARBA" id="ARBA00004760"/>
    </source>
</evidence>
<evidence type="ECO:0000256" key="14">
    <source>
        <dbReference type="ARBA" id="ARBA00038965"/>
    </source>
</evidence>
<dbReference type="Gene3D" id="3.90.1150.10">
    <property type="entry name" value="Aspartate Aminotransferase, domain 1"/>
    <property type="match status" value="1"/>
</dbReference>
<name>A9UYY0_MONBE</name>
<dbReference type="InterPro" id="IPR050477">
    <property type="entry name" value="GrpII_AminoAcid_Decarb"/>
</dbReference>
<evidence type="ECO:0000256" key="1">
    <source>
        <dbReference type="ARBA" id="ARBA00001933"/>
    </source>
</evidence>
<evidence type="ECO:0000256" key="2">
    <source>
        <dbReference type="ARBA" id="ARBA00004389"/>
    </source>
</evidence>
<evidence type="ECO:0000256" key="12">
    <source>
        <dbReference type="ARBA" id="ARBA00023239"/>
    </source>
</evidence>
<dbReference type="EC" id="4.1.2.27" evidence="14"/>
<evidence type="ECO:0000256" key="6">
    <source>
        <dbReference type="ARBA" id="ARBA00022824"/>
    </source>
</evidence>
<dbReference type="RefSeq" id="XP_001745715.1">
    <property type="nucleotide sequence ID" value="XM_001745663.1"/>
</dbReference>
<dbReference type="InterPro" id="IPR015421">
    <property type="entry name" value="PyrdxlP-dep_Trfase_major"/>
</dbReference>
<keyword evidence="5" id="KW-0812">Transmembrane</keyword>
<organism evidence="18 19">
    <name type="scientific">Monosiga brevicollis</name>
    <name type="common">Choanoflagellate</name>
    <dbReference type="NCBI Taxonomy" id="81824"/>
    <lineage>
        <taxon>Eukaryota</taxon>
        <taxon>Choanoflagellata</taxon>
        <taxon>Craspedida</taxon>
        <taxon>Salpingoecidae</taxon>
        <taxon>Monosiga</taxon>
    </lineage>
</organism>
<evidence type="ECO:0000256" key="7">
    <source>
        <dbReference type="ARBA" id="ARBA00022898"/>
    </source>
</evidence>
<keyword evidence="6" id="KW-0256">Endoplasmic reticulum</keyword>
<evidence type="ECO:0000313" key="18">
    <source>
        <dbReference type="EMBL" id="EDQ89686.1"/>
    </source>
</evidence>
<evidence type="ECO:0000313" key="19">
    <source>
        <dbReference type="Proteomes" id="UP000001357"/>
    </source>
</evidence>
<dbReference type="InterPro" id="IPR002129">
    <property type="entry name" value="PyrdxlP-dep_de-COase"/>
</dbReference>
<sequence length="574" mass="62944">METLVRGAAVALVAAIGYGFCTQGDFKDQCQAALGDARTTINDLFAGFEAWQIMGLTVCGCIVLDFIINLFFGHEESLFTRTKKGVFRCARKIPLVQRMVEKELSKTRADFEKSLLHKHAHPNGITAMPKEGRKWDDLEKLLQEYAKIGDPDKRREEGKVSGTIYVGDDDVDTYTDMISKTYAMFAWTNPLHPGVFPGVRQMEAEVVRMVCDIFNGGPTACGSVTSGGTESILLACKSYRDYYHSVRGITNPNIVTCTTAHPAFDKACQYLGIHIRKIPMDPKTCRARPSAMRRHIDSNTIALVGSCPQYPHGCVDPIEELAAIAKSYGIGLHVDCCLGSFVVPFMRKAGFDFPSFDFTVDGVTSISADTHKFGYAPKGSSVVMYSFHELHHAQYSMFPDWPGGVYGTPTIAGSRSGALVAATWAALVHHGEDGYVKCTQKIIKAAREIAEGIKKIPGLRLMCEPDGPVVSWTSDVFDVYRMTHGLIEEHGWDLNVLQFPPSIHICVTLAHTREGIVESFLNDMAKVAAPLFANPGVKAEGGAAVYGMAQSIPDRTIIEDVVKTYLDTTYLVPA</sequence>
<evidence type="ECO:0000256" key="9">
    <source>
        <dbReference type="ARBA" id="ARBA00022989"/>
    </source>
</evidence>
<dbReference type="eggNOG" id="KOG1383">
    <property type="taxonomic scope" value="Eukaryota"/>
</dbReference>
<comment type="similarity">
    <text evidence="13">Belongs to the group II decarboxylase family. Sphingosine-1-phosphate lyase subfamily.</text>
</comment>
<evidence type="ECO:0000256" key="4">
    <source>
        <dbReference type="ARBA" id="ARBA00004991"/>
    </source>
</evidence>
<dbReference type="Pfam" id="PF00282">
    <property type="entry name" value="Pyridoxal_deC"/>
    <property type="match status" value="1"/>
</dbReference>
<evidence type="ECO:0000256" key="5">
    <source>
        <dbReference type="ARBA" id="ARBA00022692"/>
    </source>
</evidence>
<dbReference type="FunCoup" id="A9UYY0">
    <property type="interactions" value="806"/>
</dbReference>
<keyword evidence="10" id="KW-0443">Lipid metabolism</keyword>
<dbReference type="InParanoid" id="A9UYY0"/>
<dbReference type="GO" id="GO:0019752">
    <property type="term" value="P:carboxylic acid metabolic process"/>
    <property type="evidence" value="ECO:0007669"/>
    <property type="project" value="InterPro"/>
</dbReference>
<evidence type="ECO:0000256" key="10">
    <source>
        <dbReference type="ARBA" id="ARBA00023098"/>
    </source>
</evidence>
<comment type="subcellular location">
    <subcellularLocation>
        <location evidence="2">Endoplasmic reticulum membrane</location>
        <topology evidence="2">Single-pass membrane protein</topology>
    </subcellularLocation>
</comment>
<dbReference type="FunFam" id="6.10.140.2150:FF:000001">
    <property type="entry name" value="Sphingosine-1-phosphate lyase 1"/>
    <property type="match status" value="1"/>
</dbReference>
<dbReference type="AlphaFoldDB" id="A9UYY0"/>
<evidence type="ECO:0000256" key="11">
    <source>
        <dbReference type="ARBA" id="ARBA00023136"/>
    </source>
</evidence>
<protein>
    <recommendedName>
        <fullName evidence="14">sphinganine-1-phosphate aldolase</fullName>
        <ecNumber evidence="14">4.1.2.27</ecNumber>
    </recommendedName>
    <alternativeName>
        <fullName evidence="15">Sphingosine-1-phosphate aldolase</fullName>
    </alternativeName>
</protein>
<dbReference type="GO" id="GO:0005783">
    <property type="term" value="C:endoplasmic reticulum"/>
    <property type="evidence" value="ECO:0000318"/>
    <property type="project" value="GO_Central"/>
</dbReference>
<keyword evidence="9" id="KW-1133">Transmembrane helix</keyword>
<dbReference type="SUPFAM" id="SSF53383">
    <property type="entry name" value="PLP-dependent transferases"/>
    <property type="match status" value="1"/>
</dbReference>
<keyword evidence="12 17" id="KW-0456">Lyase</keyword>
<feature type="modified residue" description="N6-(pyridoxal phosphate)lysine" evidence="16">
    <location>
        <position position="372"/>
    </location>
</feature>
<dbReference type="EMBL" id="CH991550">
    <property type="protein sequence ID" value="EDQ89686.1"/>
    <property type="molecule type" value="Genomic_DNA"/>
</dbReference>
<evidence type="ECO:0000256" key="13">
    <source>
        <dbReference type="ARBA" id="ARBA00038302"/>
    </source>
</evidence>
<dbReference type="OMA" id="FKDHQFT"/>
<dbReference type="GO" id="GO:0030170">
    <property type="term" value="F:pyridoxal phosphate binding"/>
    <property type="evidence" value="ECO:0007669"/>
    <property type="project" value="InterPro"/>
</dbReference>
<dbReference type="STRING" id="81824.A9UYY0"/>
<dbReference type="GO" id="GO:0030149">
    <property type="term" value="P:sphingolipid catabolic process"/>
    <property type="evidence" value="ECO:0000318"/>
    <property type="project" value="GO_Central"/>
</dbReference>
<dbReference type="PANTHER" id="PTHR42735:SF6">
    <property type="entry name" value="SPHINGOSINE-1-PHOSPHATE LYASE 1"/>
    <property type="match status" value="1"/>
</dbReference>
<evidence type="ECO:0000256" key="8">
    <source>
        <dbReference type="ARBA" id="ARBA00022919"/>
    </source>
</evidence>
<keyword evidence="11" id="KW-0472">Membrane</keyword>
<dbReference type="Gene3D" id="6.10.140.2150">
    <property type="match status" value="1"/>
</dbReference>
<comment type="cofactor">
    <cofactor evidence="1 16 17">
        <name>pyridoxal 5'-phosphate</name>
        <dbReference type="ChEBI" id="CHEBI:597326"/>
    </cofactor>
</comment>
<evidence type="ECO:0000256" key="16">
    <source>
        <dbReference type="PIRSR" id="PIRSR602129-50"/>
    </source>
</evidence>